<accession>A0A1D8AEY2</accession>
<organism evidence="1 2">
    <name type="scientific">Novosphingobium resinovorum</name>
    <dbReference type="NCBI Taxonomy" id="158500"/>
    <lineage>
        <taxon>Bacteria</taxon>
        <taxon>Pseudomonadati</taxon>
        <taxon>Pseudomonadota</taxon>
        <taxon>Alphaproteobacteria</taxon>
        <taxon>Sphingomonadales</taxon>
        <taxon>Sphingomonadaceae</taxon>
        <taxon>Novosphingobium</taxon>
    </lineage>
</organism>
<dbReference type="AlphaFoldDB" id="A0A1D8AEY2"/>
<keyword evidence="1" id="KW-0614">Plasmid</keyword>
<geneLocation type="plasmid" evidence="1 2">
    <name>pSA2</name>
</geneLocation>
<protein>
    <submittedName>
        <fullName evidence="1">Uncharacterized protein</fullName>
    </submittedName>
</protein>
<sequence>MPQDASITLLRIEHTRKFNVAIVAGYERGPLIGQLVQEIEHASDAHAERSRSGRTRAGAS</sequence>
<reference evidence="2" key="1">
    <citation type="journal article" date="2017" name="J. Biotechnol.">
        <title>Complete genome sequence of Novosphingobium resinovorum SA1, a versatile xenobiotic-degrading bacterium capable of utilizing sulfanilic acid.</title>
        <authorList>
            <person name="Hegedus B."/>
            <person name="Kos P.B."/>
            <person name="Balint B."/>
            <person name="Maroti G."/>
            <person name="Gan H.M."/>
            <person name="Perei K."/>
            <person name="Rakhely G."/>
        </authorList>
    </citation>
    <scope>NUCLEOTIDE SEQUENCE [LARGE SCALE GENOMIC DNA]</scope>
    <source>
        <strain evidence="2">SA1</strain>
    </source>
</reference>
<evidence type="ECO:0000313" key="1">
    <source>
        <dbReference type="EMBL" id="AOR80657.1"/>
    </source>
</evidence>
<dbReference type="Proteomes" id="UP000094626">
    <property type="component" value="Plasmid pSA2"/>
</dbReference>
<dbReference type="KEGG" id="nre:BES08_27915"/>
<gene>
    <name evidence="1" type="ORF">BES08_27915</name>
</gene>
<evidence type="ECO:0000313" key="2">
    <source>
        <dbReference type="Proteomes" id="UP000094626"/>
    </source>
</evidence>
<name>A0A1D8AEY2_9SPHN</name>
<keyword evidence="2" id="KW-1185">Reference proteome</keyword>
<dbReference type="EMBL" id="CP017077">
    <property type="protein sequence ID" value="AOR80657.1"/>
    <property type="molecule type" value="Genomic_DNA"/>
</dbReference>
<proteinExistence type="predicted"/>